<dbReference type="InterPro" id="IPR045864">
    <property type="entry name" value="aa-tRNA-synth_II/BPL/LPL"/>
</dbReference>
<dbReference type="InterPro" id="IPR053264">
    <property type="entry name" value="Lipoate-ligase_2_inactive"/>
</dbReference>
<sequence length="136" mass="14573">MASAELAGVSGAARPLMKLITMSGIPILQQLHLEEQLLRCTADNWCVINDGTAPPTIVMGVSGYKLNSSCTSSGRMIQACIGLPVDHVELLIHFFVTTGESQIQAVLRDQVPVVRRFSGGGTVIGNDICDLHLQQE</sequence>
<keyword evidence="2" id="KW-1185">Reference proteome</keyword>
<dbReference type="Proteomes" id="UP000604825">
    <property type="component" value="Unassembled WGS sequence"/>
</dbReference>
<proteinExistence type="predicted"/>
<dbReference type="PANTHER" id="PTHR43506">
    <property type="entry name" value="BIOTIN/LIPOATE A/B PROTEIN LIGASE FAMILY"/>
    <property type="match status" value="1"/>
</dbReference>
<dbReference type="OrthoDB" id="201621at2759"/>
<evidence type="ECO:0000313" key="2">
    <source>
        <dbReference type="Proteomes" id="UP000604825"/>
    </source>
</evidence>
<dbReference type="EMBL" id="CAJGYO010000003">
    <property type="protein sequence ID" value="CAD6217854.1"/>
    <property type="molecule type" value="Genomic_DNA"/>
</dbReference>
<dbReference type="AlphaFoldDB" id="A0A811N9C9"/>
<evidence type="ECO:0000313" key="1">
    <source>
        <dbReference type="EMBL" id="CAD6217854.1"/>
    </source>
</evidence>
<reference evidence="1" key="1">
    <citation type="submission" date="2020-10" db="EMBL/GenBank/DDBJ databases">
        <authorList>
            <person name="Han B."/>
            <person name="Lu T."/>
            <person name="Zhao Q."/>
            <person name="Huang X."/>
            <person name="Zhao Y."/>
        </authorList>
    </citation>
    <scope>NUCLEOTIDE SEQUENCE</scope>
</reference>
<accession>A0A811N9C9</accession>
<protein>
    <submittedName>
        <fullName evidence="1">Uncharacterized protein</fullName>
    </submittedName>
</protein>
<organism evidence="1 2">
    <name type="scientific">Miscanthus lutarioriparius</name>
    <dbReference type="NCBI Taxonomy" id="422564"/>
    <lineage>
        <taxon>Eukaryota</taxon>
        <taxon>Viridiplantae</taxon>
        <taxon>Streptophyta</taxon>
        <taxon>Embryophyta</taxon>
        <taxon>Tracheophyta</taxon>
        <taxon>Spermatophyta</taxon>
        <taxon>Magnoliopsida</taxon>
        <taxon>Liliopsida</taxon>
        <taxon>Poales</taxon>
        <taxon>Poaceae</taxon>
        <taxon>PACMAD clade</taxon>
        <taxon>Panicoideae</taxon>
        <taxon>Andropogonodae</taxon>
        <taxon>Andropogoneae</taxon>
        <taxon>Saccharinae</taxon>
        <taxon>Miscanthus</taxon>
    </lineage>
</organism>
<name>A0A811N9C9_9POAL</name>
<gene>
    <name evidence="1" type="ORF">NCGR_LOCUS11811</name>
</gene>
<dbReference type="PANTHER" id="PTHR43506:SF1">
    <property type="entry name" value="BPL_LPL CATALYTIC DOMAIN-CONTAINING PROTEIN"/>
    <property type="match status" value="1"/>
</dbReference>
<comment type="caution">
    <text evidence="1">The sequence shown here is derived from an EMBL/GenBank/DDBJ whole genome shotgun (WGS) entry which is preliminary data.</text>
</comment>
<dbReference type="Gene3D" id="3.30.930.10">
    <property type="entry name" value="Bira Bifunctional Protein, Domain 2"/>
    <property type="match status" value="1"/>
</dbReference>